<dbReference type="InterPro" id="IPR011991">
    <property type="entry name" value="ArsR-like_HTH"/>
</dbReference>
<dbReference type="GO" id="GO:0003700">
    <property type="term" value="F:DNA-binding transcription factor activity"/>
    <property type="evidence" value="ECO:0007669"/>
    <property type="project" value="InterPro"/>
</dbReference>
<evidence type="ECO:0000313" key="2">
    <source>
        <dbReference type="EMBL" id="HIU58855.1"/>
    </source>
</evidence>
<evidence type="ECO:0000259" key="1">
    <source>
        <dbReference type="Pfam" id="PF01022"/>
    </source>
</evidence>
<dbReference type="InterPro" id="IPR036388">
    <property type="entry name" value="WH-like_DNA-bd_sf"/>
</dbReference>
<evidence type="ECO:0000313" key="3">
    <source>
        <dbReference type="Proteomes" id="UP000824081"/>
    </source>
</evidence>
<feature type="domain" description="HTH arsR-type" evidence="1">
    <location>
        <begin position="34"/>
        <end position="77"/>
    </location>
</feature>
<proteinExistence type="predicted"/>
<name>A0A9D1MED8_9FIRM</name>
<dbReference type="SUPFAM" id="SSF46785">
    <property type="entry name" value="Winged helix' DNA-binding domain"/>
    <property type="match status" value="1"/>
</dbReference>
<comment type="caution">
    <text evidence="2">The sequence shown here is derived from an EMBL/GenBank/DDBJ whole genome shotgun (WGS) entry which is preliminary data.</text>
</comment>
<dbReference type="Proteomes" id="UP000824081">
    <property type="component" value="Unassembled WGS sequence"/>
</dbReference>
<reference evidence="2" key="1">
    <citation type="submission" date="2020-10" db="EMBL/GenBank/DDBJ databases">
        <authorList>
            <person name="Gilroy R."/>
        </authorList>
    </citation>
    <scope>NUCLEOTIDE SEQUENCE</scope>
    <source>
        <strain evidence="2">11687</strain>
    </source>
</reference>
<accession>A0A9D1MED8</accession>
<reference evidence="2" key="2">
    <citation type="journal article" date="2021" name="PeerJ">
        <title>Extensive microbial diversity within the chicken gut microbiome revealed by metagenomics and culture.</title>
        <authorList>
            <person name="Gilroy R."/>
            <person name="Ravi A."/>
            <person name="Getino M."/>
            <person name="Pursley I."/>
            <person name="Horton D.L."/>
            <person name="Alikhan N.F."/>
            <person name="Baker D."/>
            <person name="Gharbi K."/>
            <person name="Hall N."/>
            <person name="Watson M."/>
            <person name="Adriaenssens E.M."/>
            <person name="Foster-Nyarko E."/>
            <person name="Jarju S."/>
            <person name="Secka A."/>
            <person name="Antonio M."/>
            <person name="Oren A."/>
            <person name="Chaudhuri R.R."/>
            <person name="La Ragione R."/>
            <person name="Hildebrand F."/>
            <person name="Pallen M.J."/>
        </authorList>
    </citation>
    <scope>NUCLEOTIDE SEQUENCE</scope>
    <source>
        <strain evidence="2">11687</strain>
    </source>
</reference>
<sequence>MSDIVSPEKNLFLSVNNERDHDMICKVSRALSVPDRVKILKCLLLRPKNLSELSQELDIPLSSVSRHVDALAEAQLIFVNYQPGLKGHTKYCSQMVLSYTVSLDVPRLEESPAREYSVEMPVGLFSHCHIKAPCGMTGKEDKIGAFDDPRTFFLPERIEAECIWFDSGFISYNFPSPLPTEKLSASELSISFEVCSETIYYNNQWPSDITVFINDVEVATFTSPGDFGGRRGKFTPEHWPVTSTQFGILKKITVTAHGVFIDNCYVHDHVKIHDLRLADGNAIKLTIGIKEDAVHRGGINLFGKNFGDYPQAIVLTLK</sequence>
<dbReference type="InterPro" id="IPR001845">
    <property type="entry name" value="HTH_ArsR_DNA-bd_dom"/>
</dbReference>
<dbReference type="EMBL" id="DVMZ01000056">
    <property type="protein sequence ID" value="HIU58855.1"/>
    <property type="molecule type" value="Genomic_DNA"/>
</dbReference>
<protein>
    <submittedName>
        <fullName evidence="2">Helix-turn-helix domain-containing protein</fullName>
    </submittedName>
</protein>
<dbReference type="Gene3D" id="1.10.10.10">
    <property type="entry name" value="Winged helix-like DNA-binding domain superfamily/Winged helix DNA-binding domain"/>
    <property type="match status" value="1"/>
</dbReference>
<dbReference type="CDD" id="cd00090">
    <property type="entry name" value="HTH_ARSR"/>
    <property type="match status" value="1"/>
</dbReference>
<dbReference type="InterPro" id="IPR036390">
    <property type="entry name" value="WH_DNA-bd_sf"/>
</dbReference>
<dbReference type="Pfam" id="PF01022">
    <property type="entry name" value="HTH_5"/>
    <property type="match status" value="1"/>
</dbReference>
<gene>
    <name evidence="2" type="ORF">IAC57_02015</name>
</gene>
<organism evidence="2 3">
    <name type="scientific">Candidatus Scatosoma pullistercoris</name>
    <dbReference type="NCBI Taxonomy" id="2840934"/>
    <lineage>
        <taxon>Bacteria</taxon>
        <taxon>Bacillati</taxon>
        <taxon>Bacillota</taxon>
        <taxon>Clostridia</taxon>
        <taxon>Candidatus Scatosoma</taxon>
    </lineage>
</organism>
<dbReference type="AlphaFoldDB" id="A0A9D1MED8"/>